<dbReference type="EMBL" id="GL377309">
    <property type="protein sequence ID" value="EFI94250.1"/>
    <property type="molecule type" value="Genomic_DNA"/>
</dbReference>
<dbReference type="KEGG" id="scm:SCHCO_02738613"/>
<evidence type="ECO:0000256" key="1">
    <source>
        <dbReference type="SAM" id="SignalP"/>
    </source>
</evidence>
<dbReference type="VEuPathDB" id="FungiDB:SCHCODRAFT_02738613"/>
<dbReference type="GeneID" id="9594296"/>
<organism evidence="3">
    <name type="scientific">Schizophyllum commune (strain H4-8 / FGSC 9210)</name>
    <name type="common">Split gill fungus</name>
    <dbReference type="NCBI Taxonomy" id="578458"/>
    <lineage>
        <taxon>Eukaryota</taxon>
        <taxon>Fungi</taxon>
        <taxon>Dikarya</taxon>
        <taxon>Basidiomycota</taxon>
        <taxon>Agaricomycotina</taxon>
        <taxon>Agaricomycetes</taxon>
        <taxon>Agaricomycetidae</taxon>
        <taxon>Agaricales</taxon>
        <taxon>Schizophyllaceae</taxon>
        <taxon>Schizophyllum</taxon>
    </lineage>
</organism>
<dbReference type="OrthoDB" id="10360220at2759"/>
<dbReference type="InParanoid" id="D8QAV7"/>
<evidence type="ECO:0000313" key="3">
    <source>
        <dbReference type="Proteomes" id="UP000007431"/>
    </source>
</evidence>
<evidence type="ECO:0000313" key="2">
    <source>
        <dbReference type="EMBL" id="EFI94250.1"/>
    </source>
</evidence>
<dbReference type="HOGENOM" id="CLU_1497072_0_0_1"/>
<keyword evidence="3" id="KW-1185">Reference proteome</keyword>
<gene>
    <name evidence="2" type="ORF">SCHCODRAFT_85651</name>
</gene>
<keyword evidence="1" id="KW-0732">Signal</keyword>
<sequence length="180" mass="20888">MSLMHRMMVIIMFLGPFIANPRGGLVLAVIPDAAEDLLGLIAHEAPPCDLMPSMHHRLLFVFSELLQHKDPTVARHFRTAMETFDDRYPGKLLLTTAGRLTWFYRAEFEDRENFGLVEGYARLFNSEFLSRPRTIENLRQSTENPIMSISGHIFQAPLMGRGQLEWWQVWLLTSFMLYLF</sequence>
<reference evidence="2 3" key="1">
    <citation type="journal article" date="2010" name="Nat. Biotechnol.">
        <title>Genome sequence of the model mushroom Schizophyllum commune.</title>
        <authorList>
            <person name="Ohm R.A."/>
            <person name="de Jong J.F."/>
            <person name="Lugones L.G."/>
            <person name="Aerts A."/>
            <person name="Kothe E."/>
            <person name="Stajich J.E."/>
            <person name="de Vries R.P."/>
            <person name="Record E."/>
            <person name="Levasseur A."/>
            <person name="Baker S.E."/>
            <person name="Bartholomew K.A."/>
            <person name="Coutinho P.M."/>
            <person name="Erdmann S."/>
            <person name="Fowler T.J."/>
            <person name="Gathman A.C."/>
            <person name="Lombard V."/>
            <person name="Henrissat B."/>
            <person name="Knabe N."/>
            <person name="Kuees U."/>
            <person name="Lilly W.W."/>
            <person name="Lindquist E."/>
            <person name="Lucas S."/>
            <person name="Magnuson J.K."/>
            <person name="Piumi F."/>
            <person name="Raudaskoski M."/>
            <person name="Salamov A."/>
            <person name="Schmutz J."/>
            <person name="Schwarze F.W.M.R."/>
            <person name="vanKuyk P.A."/>
            <person name="Horton J.S."/>
            <person name="Grigoriev I.V."/>
            <person name="Woesten H.A.B."/>
        </authorList>
    </citation>
    <scope>NUCLEOTIDE SEQUENCE [LARGE SCALE GENOMIC DNA]</scope>
    <source>
        <strain evidence="3">H4-8 / FGSC 9210</strain>
    </source>
</reference>
<name>D8QAV7_SCHCM</name>
<proteinExistence type="predicted"/>
<protein>
    <submittedName>
        <fullName evidence="2">Expressed protein</fullName>
    </submittedName>
</protein>
<dbReference type="AlphaFoldDB" id="D8QAV7"/>
<accession>D8QAV7</accession>
<feature type="signal peptide" evidence="1">
    <location>
        <begin position="1"/>
        <end position="19"/>
    </location>
</feature>
<dbReference type="Proteomes" id="UP000007431">
    <property type="component" value="Unassembled WGS sequence"/>
</dbReference>
<feature type="chain" id="PRO_5003120764" evidence="1">
    <location>
        <begin position="20"/>
        <end position="180"/>
    </location>
</feature>